<dbReference type="PANTHER" id="PTHR31736:SF14">
    <property type="entry name" value="EXOPOLYGALACTURONASE X-1-RELATED"/>
    <property type="match status" value="1"/>
</dbReference>
<keyword evidence="3" id="KW-0964">Secreted</keyword>
<dbReference type="OrthoDB" id="187139at2759"/>
<evidence type="ECO:0000256" key="3">
    <source>
        <dbReference type="ARBA" id="ARBA00022525"/>
    </source>
</evidence>
<evidence type="ECO:0000256" key="13">
    <source>
        <dbReference type="PROSITE-ProRule" id="PRU10052"/>
    </source>
</evidence>
<dbReference type="SUPFAM" id="SSF51126">
    <property type="entry name" value="Pectin lyase-like"/>
    <property type="match status" value="1"/>
</dbReference>
<dbReference type="PROSITE" id="PS00502">
    <property type="entry name" value="POLYGALACTURONASE"/>
    <property type="match status" value="1"/>
</dbReference>
<comment type="caution">
    <text evidence="16">The sequence shown here is derived from an EMBL/GenBank/DDBJ whole genome shotgun (WGS) entry which is preliminary data.</text>
</comment>
<keyword evidence="17" id="KW-1185">Reference proteome</keyword>
<dbReference type="PANTHER" id="PTHR31736">
    <property type="match status" value="1"/>
</dbReference>
<keyword evidence="5" id="KW-0677">Repeat</keyword>
<keyword evidence="4" id="KW-0732">Signal</keyword>
<dbReference type="EC" id="3.2.1.67" evidence="11"/>
<dbReference type="InterPro" id="IPR000743">
    <property type="entry name" value="Glyco_hydro_28"/>
</dbReference>
<dbReference type="EMBL" id="CAJVRM010000012">
    <property type="protein sequence ID" value="CAG8971163.1"/>
    <property type="molecule type" value="Genomic_DNA"/>
</dbReference>
<dbReference type="Proteomes" id="UP000701801">
    <property type="component" value="Unassembled WGS sequence"/>
</dbReference>
<evidence type="ECO:0000256" key="5">
    <source>
        <dbReference type="ARBA" id="ARBA00022737"/>
    </source>
</evidence>
<dbReference type="AlphaFoldDB" id="A0A9N9LCB3"/>
<evidence type="ECO:0000256" key="15">
    <source>
        <dbReference type="SAM" id="MobiDB-lite"/>
    </source>
</evidence>
<evidence type="ECO:0000256" key="9">
    <source>
        <dbReference type="ARBA" id="ARBA00023295"/>
    </source>
</evidence>
<keyword evidence="6 14" id="KW-0378">Hydrolase</keyword>
<proteinExistence type="inferred from homology"/>
<feature type="active site" evidence="13">
    <location>
        <position position="276"/>
    </location>
</feature>
<gene>
    <name evidence="16" type="ORF">HYALB_00010138</name>
</gene>
<feature type="region of interest" description="Disordered" evidence="15">
    <location>
        <begin position="23"/>
        <end position="45"/>
    </location>
</feature>
<evidence type="ECO:0000256" key="14">
    <source>
        <dbReference type="RuleBase" id="RU361169"/>
    </source>
</evidence>
<evidence type="ECO:0000256" key="6">
    <source>
        <dbReference type="ARBA" id="ARBA00022801"/>
    </source>
</evidence>
<protein>
    <recommendedName>
        <fullName evidence="11">galacturonan 1,4-alpha-galacturonidase</fullName>
        <ecNumber evidence="11">3.2.1.67</ecNumber>
    </recommendedName>
</protein>
<evidence type="ECO:0000256" key="7">
    <source>
        <dbReference type="ARBA" id="ARBA00023157"/>
    </source>
</evidence>
<feature type="compositionally biased region" description="Low complexity" evidence="15">
    <location>
        <begin position="23"/>
        <end position="35"/>
    </location>
</feature>
<dbReference type="GO" id="GO:0004650">
    <property type="term" value="F:polygalacturonase activity"/>
    <property type="evidence" value="ECO:0007669"/>
    <property type="project" value="InterPro"/>
</dbReference>
<dbReference type="InterPro" id="IPR012334">
    <property type="entry name" value="Pectin_lyas_fold"/>
</dbReference>
<evidence type="ECO:0000256" key="2">
    <source>
        <dbReference type="ARBA" id="ARBA00008834"/>
    </source>
</evidence>
<dbReference type="GO" id="GO:0071555">
    <property type="term" value="P:cell wall organization"/>
    <property type="evidence" value="ECO:0007669"/>
    <property type="project" value="UniProtKB-KW"/>
</dbReference>
<evidence type="ECO:0000256" key="8">
    <source>
        <dbReference type="ARBA" id="ARBA00023180"/>
    </source>
</evidence>
<reference evidence="16" key="1">
    <citation type="submission" date="2021-07" db="EMBL/GenBank/DDBJ databases">
        <authorList>
            <person name="Durling M."/>
        </authorList>
    </citation>
    <scope>NUCLEOTIDE SEQUENCE</scope>
</reference>
<feature type="non-terminal residue" evidence="16">
    <location>
        <position position="1"/>
    </location>
</feature>
<evidence type="ECO:0000256" key="4">
    <source>
        <dbReference type="ARBA" id="ARBA00022729"/>
    </source>
</evidence>
<dbReference type="GO" id="GO:0047911">
    <property type="term" value="F:galacturan 1,4-alpha-galacturonidase activity"/>
    <property type="evidence" value="ECO:0007669"/>
    <property type="project" value="UniProtKB-EC"/>
</dbReference>
<evidence type="ECO:0000256" key="11">
    <source>
        <dbReference type="ARBA" id="ARBA00038933"/>
    </source>
</evidence>
<dbReference type="GO" id="GO:0005975">
    <property type="term" value="P:carbohydrate metabolic process"/>
    <property type="evidence" value="ECO:0007669"/>
    <property type="project" value="InterPro"/>
</dbReference>
<evidence type="ECO:0000256" key="1">
    <source>
        <dbReference type="ARBA" id="ARBA00004613"/>
    </source>
</evidence>
<keyword evidence="8" id="KW-0325">Glycoprotein</keyword>
<evidence type="ECO:0000313" key="17">
    <source>
        <dbReference type="Proteomes" id="UP000701801"/>
    </source>
</evidence>
<dbReference type="InterPro" id="IPR011050">
    <property type="entry name" value="Pectin_lyase_fold/virulence"/>
</dbReference>
<comment type="catalytic activity">
    <reaction evidence="12">
        <text>[(1-&gt;4)-alpha-D-galacturonosyl](n) + H2O = alpha-D-galacturonate + [(1-&gt;4)-alpha-D-galacturonosyl](n-1)</text>
        <dbReference type="Rhea" id="RHEA:14117"/>
        <dbReference type="Rhea" id="RHEA-COMP:14570"/>
        <dbReference type="Rhea" id="RHEA-COMP:14572"/>
        <dbReference type="ChEBI" id="CHEBI:15377"/>
        <dbReference type="ChEBI" id="CHEBI:58658"/>
        <dbReference type="ChEBI" id="CHEBI:140523"/>
        <dbReference type="EC" id="3.2.1.67"/>
    </reaction>
</comment>
<name>A0A9N9LCB3_9HELO</name>
<dbReference type="GO" id="GO:0005576">
    <property type="term" value="C:extracellular region"/>
    <property type="evidence" value="ECO:0007669"/>
    <property type="project" value="UniProtKB-SubCell"/>
</dbReference>
<sequence>SFANPQLEELLSRDSECRIAEPISSRPNISISPKAPANPPAPSPARNRTCYVEGYCDSSMDDSEYVFSALQSCNDGGHVVFREGINYTIGTALDLTFLNHIDIEVQSQIQFTNDTDYWQANSFRFVFQNVTSFFKLGGNDVNIYGGGLVDGNGQVWYDLCAKDIYILRPVLFGLDGLHNSTIILFFIANSTGVVIDNIDIAGKSTSENDAKNTDVGYLPKFWDCHAKFTCYKWRWYIQDPASLSGHSLTVFRADCVSFKPNSTDIIVQHMYCVGSHGMSVGSLGQYKGAFDIVEDIYVFNVSMYNASNAARIKVWPNVASVKSGDLQGGGGDGRVRKITFDTMIMGEVDCAIQVNQCYGNQKNLTLCLEFQSPLTIKDIVFKNFQGTTSKKYQPEIAAVACSSEAACANISATSINVKSPNGTKDAYCLNVNETALDLGFGGP</sequence>
<keyword evidence="7" id="KW-1015">Disulfide bond</keyword>
<organism evidence="16 17">
    <name type="scientific">Hymenoscyphus albidus</name>
    <dbReference type="NCBI Taxonomy" id="595503"/>
    <lineage>
        <taxon>Eukaryota</taxon>
        <taxon>Fungi</taxon>
        <taxon>Dikarya</taxon>
        <taxon>Ascomycota</taxon>
        <taxon>Pezizomycotina</taxon>
        <taxon>Leotiomycetes</taxon>
        <taxon>Helotiales</taxon>
        <taxon>Helotiaceae</taxon>
        <taxon>Hymenoscyphus</taxon>
    </lineage>
</organism>
<evidence type="ECO:0000256" key="12">
    <source>
        <dbReference type="ARBA" id="ARBA00048766"/>
    </source>
</evidence>
<dbReference type="Gene3D" id="2.160.20.10">
    <property type="entry name" value="Single-stranded right-handed beta-helix, Pectin lyase-like"/>
    <property type="match status" value="1"/>
</dbReference>
<comment type="subcellular location">
    <subcellularLocation>
        <location evidence="1">Secreted</location>
    </subcellularLocation>
</comment>
<evidence type="ECO:0000313" key="16">
    <source>
        <dbReference type="EMBL" id="CAG8971163.1"/>
    </source>
</evidence>
<keyword evidence="10" id="KW-0961">Cell wall biogenesis/degradation</keyword>
<accession>A0A9N9LCB3</accession>
<dbReference type="Pfam" id="PF00295">
    <property type="entry name" value="Glyco_hydro_28"/>
    <property type="match status" value="1"/>
</dbReference>
<keyword evidence="9 14" id="KW-0326">Glycosidase</keyword>
<evidence type="ECO:0000256" key="10">
    <source>
        <dbReference type="ARBA" id="ARBA00023316"/>
    </source>
</evidence>
<comment type="similarity">
    <text evidence="2 14">Belongs to the glycosyl hydrolase 28 family.</text>
</comment>